<gene>
    <name evidence="11" type="primary">atpB</name>
    <name evidence="13" type="ORF">HD598_002601</name>
</gene>
<evidence type="ECO:0000256" key="10">
    <source>
        <dbReference type="ARBA" id="ARBA00023310"/>
    </source>
</evidence>
<name>A0A7W8TW51_9MICC</name>
<comment type="similarity">
    <text evidence="2 11 12">Belongs to the ATPase A chain family.</text>
</comment>
<dbReference type="PRINTS" id="PR00123">
    <property type="entry name" value="ATPASEA"/>
</dbReference>
<evidence type="ECO:0000256" key="2">
    <source>
        <dbReference type="ARBA" id="ARBA00006810"/>
    </source>
</evidence>
<keyword evidence="8 11" id="KW-0406">Ion transport</keyword>
<keyword evidence="11" id="KW-1003">Cell membrane</keyword>
<feature type="transmembrane region" description="Helical" evidence="11">
    <location>
        <begin position="111"/>
        <end position="131"/>
    </location>
</feature>
<keyword evidence="5 11" id="KW-0812">Transmembrane</keyword>
<evidence type="ECO:0000256" key="1">
    <source>
        <dbReference type="ARBA" id="ARBA00004141"/>
    </source>
</evidence>
<evidence type="ECO:0000256" key="11">
    <source>
        <dbReference type="HAMAP-Rule" id="MF_01393"/>
    </source>
</evidence>
<dbReference type="GO" id="GO:0005886">
    <property type="term" value="C:plasma membrane"/>
    <property type="evidence" value="ECO:0007669"/>
    <property type="project" value="UniProtKB-SubCell"/>
</dbReference>
<feature type="transmembrane region" description="Helical" evidence="11">
    <location>
        <begin position="250"/>
        <end position="272"/>
    </location>
</feature>
<evidence type="ECO:0000256" key="5">
    <source>
        <dbReference type="ARBA" id="ARBA00022692"/>
    </source>
</evidence>
<feature type="transmembrane region" description="Helical" evidence="11">
    <location>
        <begin position="143"/>
        <end position="161"/>
    </location>
</feature>
<evidence type="ECO:0000313" key="13">
    <source>
        <dbReference type="EMBL" id="MBB5513914.1"/>
    </source>
</evidence>
<comment type="subcellular location">
    <subcellularLocation>
        <location evidence="11 12">Cell membrane</location>
        <topology evidence="11 12">Multi-pass membrane protein</topology>
    </subcellularLocation>
    <subcellularLocation>
        <location evidence="1">Membrane</location>
        <topology evidence="1">Multi-pass membrane protein</topology>
    </subcellularLocation>
</comment>
<dbReference type="EMBL" id="JACHDR010000001">
    <property type="protein sequence ID" value="MBB5513914.1"/>
    <property type="molecule type" value="Genomic_DNA"/>
</dbReference>
<dbReference type="GO" id="GO:0045259">
    <property type="term" value="C:proton-transporting ATP synthase complex"/>
    <property type="evidence" value="ECO:0007669"/>
    <property type="project" value="UniProtKB-KW"/>
</dbReference>
<reference evidence="13 14" key="1">
    <citation type="submission" date="2020-08" db="EMBL/GenBank/DDBJ databases">
        <title>Sequencing the genomes of 1000 actinobacteria strains.</title>
        <authorList>
            <person name="Klenk H.-P."/>
        </authorList>
    </citation>
    <scope>NUCLEOTIDE SEQUENCE [LARGE SCALE GENOMIC DNA]</scope>
    <source>
        <strain evidence="13 14">DSM 105783</strain>
    </source>
</reference>
<feature type="transmembrane region" description="Helical" evidence="11">
    <location>
        <begin position="181"/>
        <end position="200"/>
    </location>
</feature>
<keyword evidence="10 11" id="KW-0066">ATP synthesis</keyword>
<proteinExistence type="inferred from homology"/>
<accession>A0A7W8TW51</accession>
<evidence type="ECO:0000256" key="3">
    <source>
        <dbReference type="ARBA" id="ARBA00022448"/>
    </source>
</evidence>
<evidence type="ECO:0000256" key="8">
    <source>
        <dbReference type="ARBA" id="ARBA00023065"/>
    </source>
</evidence>
<evidence type="ECO:0000256" key="9">
    <source>
        <dbReference type="ARBA" id="ARBA00023136"/>
    </source>
</evidence>
<keyword evidence="4 11" id="KW-0138">CF(0)</keyword>
<comment type="function">
    <text evidence="11 12">Key component of the proton channel; it plays a direct role in the translocation of protons across the membrane.</text>
</comment>
<evidence type="ECO:0000256" key="7">
    <source>
        <dbReference type="ARBA" id="ARBA00022989"/>
    </source>
</evidence>
<dbReference type="PANTHER" id="PTHR11410">
    <property type="entry name" value="ATP SYNTHASE SUBUNIT A"/>
    <property type="match status" value="1"/>
</dbReference>
<dbReference type="NCBIfam" id="TIGR01131">
    <property type="entry name" value="ATP_synt_6_or_A"/>
    <property type="match status" value="1"/>
</dbReference>
<dbReference type="AlphaFoldDB" id="A0A7W8TW51"/>
<dbReference type="GO" id="GO:0046933">
    <property type="term" value="F:proton-transporting ATP synthase activity, rotational mechanism"/>
    <property type="evidence" value="ECO:0007669"/>
    <property type="project" value="UniProtKB-UniRule"/>
</dbReference>
<keyword evidence="7 11" id="KW-1133">Transmembrane helix</keyword>
<dbReference type="CDD" id="cd00310">
    <property type="entry name" value="ATP-synt_Fo_a_6"/>
    <property type="match status" value="1"/>
</dbReference>
<dbReference type="InterPro" id="IPR045083">
    <property type="entry name" value="ATP_synth_F0_asu_bact/mt"/>
</dbReference>
<comment type="caution">
    <text evidence="13">The sequence shown here is derived from an EMBL/GenBank/DDBJ whole genome shotgun (WGS) entry which is preliminary data.</text>
</comment>
<feature type="transmembrane region" description="Helical" evidence="11">
    <location>
        <begin position="51"/>
        <end position="70"/>
    </location>
</feature>
<dbReference type="Proteomes" id="UP000580797">
    <property type="component" value="Unassembled WGS sequence"/>
</dbReference>
<dbReference type="Pfam" id="PF00119">
    <property type="entry name" value="ATP-synt_A"/>
    <property type="match status" value="1"/>
</dbReference>
<evidence type="ECO:0000256" key="4">
    <source>
        <dbReference type="ARBA" id="ARBA00022547"/>
    </source>
</evidence>
<keyword evidence="3 11" id="KW-0813">Transport</keyword>
<dbReference type="PANTHER" id="PTHR11410:SF0">
    <property type="entry name" value="ATP SYNTHASE SUBUNIT A"/>
    <property type="match status" value="1"/>
</dbReference>
<feature type="transmembrane region" description="Helical" evidence="11">
    <location>
        <begin position="206"/>
        <end position="229"/>
    </location>
</feature>
<dbReference type="Gene3D" id="1.20.120.220">
    <property type="entry name" value="ATP synthase, F0 complex, subunit A"/>
    <property type="match status" value="1"/>
</dbReference>
<dbReference type="InterPro" id="IPR035908">
    <property type="entry name" value="F0_ATP_A_sf"/>
</dbReference>
<evidence type="ECO:0000313" key="14">
    <source>
        <dbReference type="Proteomes" id="UP000580797"/>
    </source>
</evidence>
<keyword evidence="6 11" id="KW-0375">Hydrogen ion transport</keyword>
<evidence type="ECO:0000256" key="12">
    <source>
        <dbReference type="RuleBase" id="RU000483"/>
    </source>
</evidence>
<dbReference type="InterPro" id="IPR000568">
    <property type="entry name" value="ATP_synth_F0_asu"/>
</dbReference>
<organism evidence="13 14">
    <name type="scientific">Neomicrococcus aestuarii</name>
    <dbReference type="NCBI Taxonomy" id="556325"/>
    <lineage>
        <taxon>Bacteria</taxon>
        <taxon>Bacillati</taxon>
        <taxon>Actinomycetota</taxon>
        <taxon>Actinomycetes</taxon>
        <taxon>Micrococcales</taxon>
        <taxon>Micrococcaceae</taxon>
        <taxon>Neomicrococcus</taxon>
    </lineage>
</organism>
<sequence length="280" mass="30619">MPTRTLTRGIALIALALPASTSQDGVFHAPTLEDLHLPEILPWGAEYGTGFGKQMLLILISVALIAWFFIASSKKGKLVPGKFQFLGESAYSFIRNGVAKDVIGEREFKRFVPILVTFFFFILVNNLFGSIPLLQLPTTSHVGTAYALAGIVYLYWIYLGFQRHGGKFFKVMTVPSGVPMAILPLIIVIEIISNFFVRPITHSLRLFATMLSGHLIIALSAAGTSYLLFEGEGLMKGLGVLTLAGGVGMYLFEILIQVLQAYVFVLLTAIYIQGSISDAH</sequence>
<dbReference type="HAMAP" id="MF_01393">
    <property type="entry name" value="ATP_synth_a_bact"/>
    <property type="match status" value="1"/>
</dbReference>
<dbReference type="SUPFAM" id="SSF81336">
    <property type="entry name" value="F1F0 ATP synthase subunit A"/>
    <property type="match status" value="1"/>
</dbReference>
<protein>
    <recommendedName>
        <fullName evidence="11 12">ATP synthase subunit a</fullName>
    </recommendedName>
    <alternativeName>
        <fullName evidence="11">ATP synthase F0 sector subunit a</fullName>
    </alternativeName>
    <alternativeName>
        <fullName evidence="11">F-ATPase subunit 6</fullName>
    </alternativeName>
</protein>
<keyword evidence="9 11" id="KW-0472">Membrane</keyword>
<evidence type="ECO:0000256" key="6">
    <source>
        <dbReference type="ARBA" id="ARBA00022781"/>
    </source>
</evidence>